<protein>
    <submittedName>
        <fullName evidence="1">Uncharacterized protein</fullName>
    </submittedName>
</protein>
<proteinExistence type="predicted"/>
<reference evidence="1" key="2">
    <citation type="submission" date="2020-09" db="EMBL/GenBank/DDBJ databases">
        <authorList>
            <person name="Sun Q."/>
            <person name="Zhou Y."/>
        </authorList>
    </citation>
    <scope>NUCLEOTIDE SEQUENCE</scope>
    <source>
        <strain evidence="1">CGMCC 1.12987</strain>
    </source>
</reference>
<accession>A0A917G2C3</accession>
<organism evidence="1 2">
    <name type="scientific">Paenibacillus abyssi</name>
    <dbReference type="NCBI Taxonomy" id="1340531"/>
    <lineage>
        <taxon>Bacteria</taxon>
        <taxon>Bacillati</taxon>
        <taxon>Bacillota</taxon>
        <taxon>Bacilli</taxon>
        <taxon>Bacillales</taxon>
        <taxon>Paenibacillaceae</taxon>
        <taxon>Paenibacillus</taxon>
    </lineage>
</organism>
<sequence>MMESDKNLEFPNEVVDFLGKRIPKEMIDVFTVIWNYRKDGINWTELTKTVGDRYKVEKALLVLETIGFVSVESTINKREKKYIPDETRGLQLAKFIRSQKEQPASEEPGYQE</sequence>
<keyword evidence="2" id="KW-1185">Reference proteome</keyword>
<dbReference type="AlphaFoldDB" id="A0A917G2C3"/>
<comment type="caution">
    <text evidence="1">The sequence shown here is derived from an EMBL/GenBank/DDBJ whole genome shotgun (WGS) entry which is preliminary data.</text>
</comment>
<dbReference type="RefSeq" id="WP_188532776.1">
    <property type="nucleotide sequence ID" value="NZ_BMGR01000014.1"/>
</dbReference>
<dbReference type="Proteomes" id="UP000644756">
    <property type="component" value="Unassembled WGS sequence"/>
</dbReference>
<evidence type="ECO:0000313" key="1">
    <source>
        <dbReference type="EMBL" id="GGG18695.1"/>
    </source>
</evidence>
<gene>
    <name evidence="1" type="ORF">GCM10010916_39360</name>
</gene>
<reference evidence="1" key="1">
    <citation type="journal article" date="2014" name="Int. J. Syst. Evol. Microbiol.">
        <title>Complete genome sequence of Corynebacterium casei LMG S-19264T (=DSM 44701T), isolated from a smear-ripened cheese.</title>
        <authorList>
            <consortium name="US DOE Joint Genome Institute (JGI-PGF)"/>
            <person name="Walter F."/>
            <person name="Albersmeier A."/>
            <person name="Kalinowski J."/>
            <person name="Ruckert C."/>
        </authorList>
    </citation>
    <scope>NUCLEOTIDE SEQUENCE</scope>
    <source>
        <strain evidence="1">CGMCC 1.12987</strain>
    </source>
</reference>
<name>A0A917G2C3_9BACL</name>
<evidence type="ECO:0000313" key="2">
    <source>
        <dbReference type="Proteomes" id="UP000644756"/>
    </source>
</evidence>
<dbReference type="EMBL" id="BMGR01000014">
    <property type="protein sequence ID" value="GGG18695.1"/>
    <property type="molecule type" value="Genomic_DNA"/>
</dbReference>